<keyword evidence="2" id="KW-1185">Reference proteome</keyword>
<dbReference type="Proteomes" id="UP001057402">
    <property type="component" value="Chromosome 9"/>
</dbReference>
<accession>A0ACB9MQH3</accession>
<name>A0ACB9MQH3_9MYRT</name>
<proteinExistence type="predicted"/>
<sequence>MSEDEPDSPHWNVVLVLFLVFVLATGVVGSSMETDKEVLLSLKRFLEDRITVNQGRYSEWGSQSPNPCQWRGVMCSPGNVRVVGINLSDSNISAALFSNFSALSELSYLDLSRNTISGPIPEDLNKCGNLAYLNLSYNMIDGDLALTGMNSLQVLDLSMNRLGGNIDPSFPATCGSLVVLNISSNCFNGSIDSLFDQCYNLKYVDLSSNQFTGSLGNWYGKLYEFTVADNFFAGEIYATSFPGNCSLRMLDLSGNNFSGQFPGAISNCRNLTILNLWGNKFSGEIPSEIGSITGFKSLYLGNNSFSRNIPESLLNLTNLAFLDLSRNNFGGEIQDIIGRFTRIKYLSLHSNSYTGGIYSSGILNLTNLIRLELSYNNLSGPVPVELTQLSSLKYLVLAFNQFNGSIPPGIGNLASLQGLDLSHNDLSGTIPSSIGNLRSLLWLMLANNMLTGEIPPELGNCSSLLWLNLANNQLSGNVPAELFSIGRDPMPTFLANHEVESMVPCSDECLAMRRWIPVDYSPFNFVFTILTRRTCRVIWDRLLKGIGLFPLCVPGTSIQTYQISGYLQLTGNQLSGEIPSSVGDLRNFSMLNFASNNFDGKLPREIWQVPLMVLNVSHNGFDGEIPSEIGGIRCLQCLDLSYNNFSGKFPSSLNNLNELSKFNISYNPLISGVVPGTGQLATFEKESYLGDPLLVLPPFINSSFVSPPNHTTTTLAQPRKMAKFVVLLVLVALTLCFIGCGIFSMILFMNVRSPMDLPKDVLDKIKYQLELRSSSSGSSPWVSESVPVIQLVKRAFTYSDIVKATQNFSDKKIIGKGGFGTVYRGTLPDSREVAVKKLQREGSDGEKEFQAEMEVLCGDSFEWPHPNLVPLYGWCLYRSEKILVYKYMEGGSLEDVISDRARLPWRNRIDIAIDIAEALVFLHHECYPAIVHRDVKASNVLLDIRGMAHVTDFGLARRVDAGETHVSTMVAGTVGYVAPEYGQTWQATTKGDVYSYGVLAMELATGRRVLDGCEDECLVEWARRVVGTGRDGVALPTVLGGLGLPDDMHELLRIGIRCAAEAPQARPSMKEVLSMLLRISSKLPPSI</sequence>
<protein>
    <submittedName>
        <fullName evidence="1">Uncharacterized protein</fullName>
    </submittedName>
</protein>
<organism evidence="1 2">
    <name type="scientific">Melastoma candidum</name>
    <dbReference type="NCBI Taxonomy" id="119954"/>
    <lineage>
        <taxon>Eukaryota</taxon>
        <taxon>Viridiplantae</taxon>
        <taxon>Streptophyta</taxon>
        <taxon>Embryophyta</taxon>
        <taxon>Tracheophyta</taxon>
        <taxon>Spermatophyta</taxon>
        <taxon>Magnoliopsida</taxon>
        <taxon>eudicotyledons</taxon>
        <taxon>Gunneridae</taxon>
        <taxon>Pentapetalae</taxon>
        <taxon>rosids</taxon>
        <taxon>malvids</taxon>
        <taxon>Myrtales</taxon>
        <taxon>Melastomataceae</taxon>
        <taxon>Melastomatoideae</taxon>
        <taxon>Melastomateae</taxon>
        <taxon>Melastoma</taxon>
    </lineage>
</organism>
<comment type="caution">
    <text evidence="1">The sequence shown here is derived from an EMBL/GenBank/DDBJ whole genome shotgun (WGS) entry which is preliminary data.</text>
</comment>
<reference evidence="2" key="1">
    <citation type="journal article" date="2023" name="Front. Plant Sci.">
        <title>Chromosomal-level genome assembly of Melastoma candidum provides insights into trichome evolution.</title>
        <authorList>
            <person name="Zhong Y."/>
            <person name="Wu W."/>
            <person name="Sun C."/>
            <person name="Zou P."/>
            <person name="Liu Y."/>
            <person name="Dai S."/>
            <person name="Zhou R."/>
        </authorList>
    </citation>
    <scope>NUCLEOTIDE SEQUENCE [LARGE SCALE GENOMIC DNA]</scope>
</reference>
<evidence type="ECO:0000313" key="1">
    <source>
        <dbReference type="EMBL" id="KAI4326607.1"/>
    </source>
</evidence>
<evidence type="ECO:0000313" key="2">
    <source>
        <dbReference type="Proteomes" id="UP001057402"/>
    </source>
</evidence>
<dbReference type="EMBL" id="CM042888">
    <property type="protein sequence ID" value="KAI4326607.1"/>
    <property type="molecule type" value="Genomic_DNA"/>
</dbReference>
<gene>
    <name evidence="1" type="ORF">MLD38_031901</name>
</gene>